<gene>
    <name evidence="1" type="ORF">K1X13_13245</name>
</gene>
<organism evidence="1 2">
    <name type="scientific">Nocardioides jiangsuensis</name>
    <dbReference type="NCBI Taxonomy" id="2866161"/>
    <lineage>
        <taxon>Bacteria</taxon>
        <taxon>Bacillati</taxon>
        <taxon>Actinomycetota</taxon>
        <taxon>Actinomycetes</taxon>
        <taxon>Propionibacteriales</taxon>
        <taxon>Nocardioidaceae</taxon>
        <taxon>Nocardioides</taxon>
    </lineage>
</organism>
<dbReference type="InterPro" id="IPR007423">
    <property type="entry name" value="Sel_put"/>
</dbReference>
<keyword evidence="2" id="KW-1185">Reference proteome</keyword>
<dbReference type="RefSeq" id="WP_221025497.1">
    <property type="nucleotide sequence ID" value="NZ_JAIEZQ010000002.1"/>
</dbReference>
<comment type="caution">
    <text evidence="1">The sequence shown here is derived from an EMBL/GenBank/DDBJ whole genome shotgun (WGS) entry which is preliminary data.</text>
</comment>
<dbReference type="EMBL" id="JAIEZQ010000002">
    <property type="protein sequence ID" value="MBY9075791.1"/>
    <property type="molecule type" value="Genomic_DNA"/>
</dbReference>
<evidence type="ECO:0000313" key="1">
    <source>
        <dbReference type="EMBL" id="MBY9075791.1"/>
    </source>
</evidence>
<protein>
    <submittedName>
        <fullName evidence="1">YbdD/YjiX family protein</fullName>
    </submittedName>
</protein>
<evidence type="ECO:0000313" key="2">
    <source>
        <dbReference type="Proteomes" id="UP000754710"/>
    </source>
</evidence>
<sequence>MRSGLLQAGRGLRWYLRQATGEAKWDEYVARCRRDGVEPMCRRDFERHRTDHKESNPQSRCC</sequence>
<accession>A0ABS7RM08</accession>
<dbReference type="Proteomes" id="UP000754710">
    <property type="component" value="Unassembled WGS sequence"/>
</dbReference>
<proteinExistence type="predicted"/>
<dbReference type="Pfam" id="PF04328">
    <property type="entry name" value="Sel_put"/>
    <property type="match status" value="1"/>
</dbReference>
<reference evidence="1 2" key="1">
    <citation type="submission" date="2021-08" db="EMBL/GenBank/DDBJ databases">
        <title>Nocardioides bacterium WL0053 sp. nov., isolated from the sediment.</title>
        <authorList>
            <person name="Wang L."/>
            <person name="Zhang D."/>
            <person name="Zhang A."/>
        </authorList>
    </citation>
    <scope>NUCLEOTIDE SEQUENCE [LARGE SCALE GENOMIC DNA]</scope>
    <source>
        <strain evidence="1 2">WL0053</strain>
    </source>
</reference>
<name>A0ABS7RM08_9ACTN</name>